<reference evidence="3" key="1">
    <citation type="submission" date="2022-04" db="EMBL/GenBank/DDBJ databases">
        <title>Carnegiea gigantea Genome sequencing and assembly v2.</title>
        <authorList>
            <person name="Copetti D."/>
            <person name="Sanderson M.J."/>
            <person name="Burquez A."/>
            <person name="Wojciechowski M.F."/>
        </authorList>
    </citation>
    <scope>NUCLEOTIDE SEQUENCE</scope>
    <source>
        <strain evidence="3">SGP5-SGP5p</strain>
        <tissue evidence="3">Aerial part</tissue>
    </source>
</reference>
<feature type="compositionally biased region" description="Basic and acidic residues" evidence="1">
    <location>
        <begin position="120"/>
        <end position="130"/>
    </location>
</feature>
<sequence length="275" mass="30145">METGKKVTGADWWLTRPGLGLVKASSKRFSKDLQMGFIVHALGSLASGFEITTPNEIHEVADPEKGFTLGEIQPPEVPPNSGIWTSFRDCLSWTTKAKRFKPHQPRPSENAEPEPEPELEPPHDDDYGEVKEAKGLPKVTLATQMVLPAAVGWVGYFVIGQGALYNPAFAFSVFGVHTLGTLSMFFGWYLGTKSPRVSERMQKLGQALCIARLNPHTDPRFQQAQVLTGVTAASEKALLSELIGFGLCVRVSYHLSTLGFTFEYYLNGGVCVLSL</sequence>
<keyword evidence="2" id="KW-1133">Transmembrane helix</keyword>
<feature type="transmembrane region" description="Helical" evidence="2">
    <location>
        <begin position="171"/>
        <end position="191"/>
    </location>
</feature>
<keyword evidence="2" id="KW-0812">Transmembrane</keyword>
<evidence type="ECO:0000256" key="1">
    <source>
        <dbReference type="SAM" id="MobiDB-lite"/>
    </source>
</evidence>
<keyword evidence="2" id="KW-0472">Membrane</keyword>
<accession>A0A9Q1QPG4</accession>
<feature type="transmembrane region" description="Helical" evidence="2">
    <location>
        <begin position="139"/>
        <end position="159"/>
    </location>
</feature>
<organism evidence="3 4">
    <name type="scientific">Carnegiea gigantea</name>
    <dbReference type="NCBI Taxonomy" id="171969"/>
    <lineage>
        <taxon>Eukaryota</taxon>
        <taxon>Viridiplantae</taxon>
        <taxon>Streptophyta</taxon>
        <taxon>Embryophyta</taxon>
        <taxon>Tracheophyta</taxon>
        <taxon>Spermatophyta</taxon>
        <taxon>Magnoliopsida</taxon>
        <taxon>eudicotyledons</taxon>
        <taxon>Gunneridae</taxon>
        <taxon>Pentapetalae</taxon>
        <taxon>Caryophyllales</taxon>
        <taxon>Cactineae</taxon>
        <taxon>Cactaceae</taxon>
        <taxon>Cactoideae</taxon>
        <taxon>Echinocereeae</taxon>
        <taxon>Carnegiea</taxon>
    </lineage>
</organism>
<name>A0A9Q1QPG4_9CARY</name>
<dbReference type="EMBL" id="JAKOGI010000026">
    <property type="protein sequence ID" value="KAJ8448951.1"/>
    <property type="molecule type" value="Genomic_DNA"/>
</dbReference>
<evidence type="ECO:0000313" key="4">
    <source>
        <dbReference type="Proteomes" id="UP001153076"/>
    </source>
</evidence>
<dbReference type="AlphaFoldDB" id="A0A9Q1QPG4"/>
<keyword evidence="4" id="KW-1185">Reference proteome</keyword>
<evidence type="ECO:0000256" key="2">
    <source>
        <dbReference type="SAM" id="Phobius"/>
    </source>
</evidence>
<protein>
    <submittedName>
        <fullName evidence="3">Uncharacterized protein</fullName>
    </submittedName>
</protein>
<evidence type="ECO:0000313" key="3">
    <source>
        <dbReference type="EMBL" id="KAJ8448951.1"/>
    </source>
</evidence>
<comment type="caution">
    <text evidence="3">The sequence shown here is derived from an EMBL/GenBank/DDBJ whole genome shotgun (WGS) entry which is preliminary data.</text>
</comment>
<proteinExistence type="predicted"/>
<feature type="region of interest" description="Disordered" evidence="1">
    <location>
        <begin position="98"/>
        <end position="130"/>
    </location>
</feature>
<dbReference type="Proteomes" id="UP001153076">
    <property type="component" value="Unassembled WGS sequence"/>
</dbReference>
<gene>
    <name evidence="3" type="ORF">Cgig2_030807</name>
</gene>